<keyword evidence="5" id="KW-0611">Plant defense</keyword>
<dbReference type="Gene3D" id="1.20.5.4130">
    <property type="match status" value="1"/>
</dbReference>
<evidence type="ECO:0000259" key="9">
    <source>
        <dbReference type="Pfam" id="PF23559"/>
    </source>
</evidence>
<dbReference type="Gene3D" id="3.80.10.10">
    <property type="entry name" value="Ribonuclease Inhibitor"/>
    <property type="match status" value="1"/>
</dbReference>
<dbReference type="Gene3D" id="3.40.50.300">
    <property type="entry name" value="P-loop containing nucleotide triphosphate hydrolases"/>
    <property type="match status" value="1"/>
</dbReference>
<dbReference type="SUPFAM" id="SSF52540">
    <property type="entry name" value="P-loop containing nucleoside triphosphate hydrolases"/>
    <property type="match status" value="1"/>
</dbReference>
<dbReference type="FunFam" id="1.10.10.10:FF:000322">
    <property type="entry name" value="Probable disease resistance protein At1g63360"/>
    <property type="match status" value="1"/>
</dbReference>
<feature type="domain" description="Disease resistance R13L4/SHOC-2-like LRR" evidence="10">
    <location>
        <begin position="568"/>
        <end position="938"/>
    </location>
</feature>
<evidence type="ECO:0000256" key="4">
    <source>
        <dbReference type="ARBA" id="ARBA00022741"/>
    </source>
</evidence>
<dbReference type="EMBL" id="CP144747">
    <property type="protein sequence ID" value="WVZ64474.1"/>
    <property type="molecule type" value="Genomic_DNA"/>
</dbReference>
<feature type="domain" description="Disease resistance protein winged helix" evidence="9">
    <location>
        <begin position="446"/>
        <end position="517"/>
    </location>
</feature>
<proteinExistence type="inferred from homology"/>
<dbReference type="InterPro" id="IPR044974">
    <property type="entry name" value="Disease_R_plants"/>
</dbReference>
<evidence type="ECO:0000256" key="6">
    <source>
        <dbReference type="ARBA" id="ARBA00023054"/>
    </source>
</evidence>
<evidence type="ECO:0000313" key="12">
    <source>
        <dbReference type="Proteomes" id="UP001341281"/>
    </source>
</evidence>
<protein>
    <submittedName>
        <fullName evidence="11">Uncharacterized protein</fullName>
    </submittedName>
</protein>
<feature type="non-terminal residue" evidence="11">
    <location>
        <position position="1"/>
    </location>
</feature>
<dbReference type="Gene3D" id="1.10.8.430">
    <property type="entry name" value="Helical domain of apoptotic protease-activating factors"/>
    <property type="match status" value="1"/>
</dbReference>
<evidence type="ECO:0000259" key="10">
    <source>
        <dbReference type="Pfam" id="PF23598"/>
    </source>
</evidence>
<keyword evidence="4" id="KW-0547">Nucleotide-binding</keyword>
<dbReference type="Pfam" id="PF18052">
    <property type="entry name" value="Rx_N"/>
    <property type="match status" value="1"/>
</dbReference>
<dbReference type="PANTHER" id="PTHR23155">
    <property type="entry name" value="DISEASE RESISTANCE PROTEIN RP"/>
    <property type="match status" value="1"/>
</dbReference>
<dbReference type="Proteomes" id="UP001341281">
    <property type="component" value="Chromosome 03"/>
</dbReference>
<keyword evidence="6" id="KW-0175">Coiled coil</keyword>
<dbReference type="GO" id="GO:0009626">
    <property type="term" value="P:plant-type hypersensitive response"/>
    <property type="evidence" value="ECO:0007669"/>
    <property type="project" value="UniProtKB-ARBA"/>
</dbReference>
<evidence type="ECO:0000256" key="2">
    <source>
        <dbReference type="ARBA" id="ARBA00022614"/>
    </source>
</evidence>
<name>A0AAQ3T1J2_PASNO</name>
<sequence>MEPPTSPLDGTISKLPGKLDTLLRLCHGCLLPKGVEDEIPLIKGDLEKIVSILSNLQLQDDSAMMVRCWRKEVRELSYDMEDFVDEYEDAAARSWTTGSVPRRRQRRSSKTVLPWLRQKLRQRLWMANKIREFSVRSQEALQRCSLNNLDAIVAGSASSTRSTADTSSSSCNFTQCGGDNDYVGINDAMEKLEELLTTAHDEGHQRLRVVSIVGFGGIGKTTLANELYRKLGLQFECRAFVRTSQKPDMRRIFISMLSQVCPHQLPENWTVHSLISTIKTHLQYKRYLIVIEDVWGASTWDVLKLALPDGNCCSRVLTTTEIEDVALHSCGYDSKYVFKMKPLGDDDSRKLFFSSVFGPQHECPPELKEVSYEIIRKCGGLPLAIVTVASIFAKQLGIEEKLDFINKSLGYSLIMNPTSEGMKQVLDLSYNNLPQNLKACILYTSLYEEDIVIWRDDLVNQWIAEGFISATGEQDKQEISRAYFDELVGRKMIQPVYVKDTGEVLSCVVHHMVLNLISTYKSMEENFVTVIHHSQATTTLADRIRRLSLQYGNAGDAMQPKNMRLSQARTLAYFGAFCCMPSIVEFRLLQVLILHLWSDKDRIMLDFTRISELFRLRYLKVSSNVTLELHPHMQGLQSLETLTIDARVKAVPSDIIHLRCLLHLNLLEQTNLPNGIGHMMSLRTLGCFDVSTNMIESMHSLGMLTNLRDLRLTYSAVQPEITNDKIQLLLNSILGRLSKLNSLTLVPSVSSYANYLDNAGATRTTISGGFGNMSWASTILRSLKVSPRICMFLCPPNWIGQLCKLSILKIGVRRIDGDGVDVLGGLPALAVLSLYVQAKPAARIIIGKTGFRAIKYFKFKCCDPLLIFEEDAMPNLHKLKIVFHACNANQQSTMPVGIRYLSDLKEVSAKIISAGPDDSYMMAAELAFRDAISGHARCQRVNIQYVKQIIGCMGFQTSITPEEEYVNLKQKKILDEKDSHEHYEIIRDSGQEVNIDAYYRSTLSELHILLLLRNKLDNLPDDITRSIPIIDVYSYDPWKLAG</sequence>
<dbReference type="GO" id="GO:0042742">
    <property type="term" value="P:defense response to bacterium"/>
    <property type="evidence" value="ECO:0007669"/>
    <property type="project" value="UniProtKB-ARBA"/>
</dbReference>
<dbReference type="Pfam" id="PF00931">
    <property type="entry name" value="NB-ARC"/>
    <property type="match status" value="1"/>
</dbReference>
<gene>
    <name evidence="11" type="ORF">U9M48_013983</name>
</gene>
<keyword evidence="2" id="KW-0433">Leucine-rich repeat</keyword>
<organism evidence="11 12">
    <name type="scientific">Paspalum notatum var. saurae</name>
    <dbReference type="NCBI Taxonomy" id="547442"/>
    <lineage>
        <taxon>Eukaryota</taxon>
        <taxon>Viridiplantae</taxon>
        <taxon>Streptophyta</taxon>
        <taxon>Embryophyta</taxon>
        <taxon>Tracheophyta</taxon>
        <taxon>Spermatophyta</taxon>
        <taxon>Magnoliopsida</taxon>
        <taxon>Liliopsida</taxon>
        <taxon>Poales</taxon>
        <taxon>Poaceae</taxon>
        <taxon>PACMAD clade</taxon>
        <taxon>Panicoideae</taxon>
        <taxon>Andropogonodae</taxon>
        <taxon>Paspaleae</taxon>
        <taxon>Paspalinae</taxon>
        <taxon>Paspalum</taxon>
    </lineage>
</organism>
<dbReference type="InterPro" id="IPR041118">
    <property type="entry name" value="Rx_N"/>
</dbReference>
<dbReference type="InterPro" id="IPR055414">
    <property type="entry name" value="LRR_R13L4/SHOC2-like"/>
</dbReference>
<dbReference type="InterPro" id="IPR042197">
    <property type="entry name" value="Apaf_helical"/>
</dbReference>
<dbReference type="GO" id="GO:0002758">
    <property type="term" value="P:innate immune response-activating signaling pathway"/>
    <property type="evidence" value="ECO:0007669"/>
    <property type="project" value="UniProtKB-ARBA"/>
</dbReference>
<reference evidence="11 12" key="1">
    <citation type="submission" date="2024-02" db="EMBL/GenBank/DDBJ databases">
        <title>High-quality chromosome-scale genome assembly of Pensacola bahiagrass (Paspalum notatum Flugge var. saurae).</title>
        <authorList>
            <person name="Vega J.M."/>
            <person name="Podio M."/>
            <person name="Orjuela J."/>
            <person name="Siena L.A."/>
            <person name="Pessino S.C."/>
            <person name="Combes M.C."/>
            <person name="Mariac C."/>
            <person name="Albertini E."/>
            <person name="Pupilli F."/>
            <person name="Ortiz J.P.A."/>
            <person name="Leblanc O."/>
        </authorList>
    </citation>
    <scope>NUCLEOTIDE SEQUENCE [LARGE SCALE GENOMIC DNA]</scope>
    <source>
        <strain evidence="11">R1</strain>
        <tissue evidence="11">Leaf</tissue>
    </source>
</reference>
<dbReference type="PANTHER" id="PTHR23155:SF1094">
    <property type="entry name" value="OS11G0686400 PROTEIN"/>
    <property type="match status" value="1"/>
</dbReference>
<dbReference type="Pfam" id="PF23559">
    <property type="entry name" value="WHD_DRP"/>
    <property type="match status" value="1"/>
</dbReference>
<feature type="domain" description="Disease resistance N-terminal" evidence="8">
    <location>
        <begin position="13"/>
        <end position="94"/>
    </location>
</feature>
<evidence type="ECO:0000259" key="7">
    <source>
        <dbReference type="Pfam" id="PF00931"/>
    </source>
</evidence>
<dbReference type="GO" id="GO:0043531">
    <property type="term" value="F:ADP binding"/>
    <property type="evidence" value="ECO:0007669"/>
    <property type="project" value="InterPro"/>
</dbReference>
<dbReference type="AlphaFoldDB" id="A0AAQ3T1J2"/>
<accession>A0AAQ3T1J2</accession>
<dbReference type="InterPro" id="IPR002182">
    <property type="entry name" value="NB-ARC"/>
</dbReference>
<dbReference type="PRINTS" id="PR00364">
    <property type="entry name" value="DISEASERSIST"/>
</dbReference>
<dbReference type="InterPro" id="IPR058922">
    <property type="entry name" value="WHD_DRP"/>
</dbReference>
<evidence type="ECO:0000313" key="11">
    <source>
        <dbReference type="EMBL" id="WVZ64474.1"/>
    </source>
</evidence>
<dbReference type="Pfam" id="PF23598">
    <property type="entry name" value="LRR_14"/>
    <property type="match status" value="1"/>
</dbReference>
<keyword evidence="12" id="KW-1185">Reference proteome</keyword>
<dbReference type="InterPro" id="IPR032675">
    <property type="entry name" value="LRR_dom_sf"/>
</dbReference>
<dbReference type="InterPro" id="IPR027417">
    <property type="entry name" value="P-loop_NTPase"/>
</dbReference>
<evidence type="ECO:0000259" key="8">
    <source>
        <dbReference type="Pfam" id="PF18052"/>
    </source>
</evidence>
<evidence type="ECO:0000256" key="1">
    <source>
        <dbReference type="ARBA" id="ARBA00008894"/>
    </source>
</evidence>
<comment type="similarity">
    <text evidence="1">Belongs to the disease resistance NB-LRR family.</text>
</comment>
<dbReference type="SUPFAM" id="SSF52058">
    <property type="entry name" value="L domain-like"/>
    <property type="match status" value="1"/>
</dbReference>
<evidence type="ECO:0000256" key="5">
    <source>
        <dbReference type="ARBA" id="ARBA00022821"/>
    </source>
</evidence>
<keyword evidence="3" id="KW-0677">Repeat</keyword>
<evidence type="ECO:0000256" key="3">
    <source>
        <dbReference type="ARBA" id="ARBA00022737"/>
    </source>
</evidence>
<feature type="domain" description="NB-ARC" evidence="7">
    <location>
        <begin position="187"/>
        <end position="357"/>
    </location>
</feature>